<gene>
    <name evidence="1" type="ordered locus">BBPR_0885</name>
</gene>
<dbReference type="HOGENOM" id="CLU_2582635_0_0_11"/>
<dbReference type="KEGG" id="bbp:BBPR_0885"/>
<dbReference type="PATRIC" id="fig|702459.3.peg.914"/>
<dbReference type="EMBL" id="CP001840">
    <property type="protein sequence ID" value="ADP35962.1"/>
    <property type="molecule type" value="Genomic_DNA"/>
</dbReference>
<name>A0A0H3E9T7_BIFBP</name>
<protein>
    <submittedName>
        <fullName evidence="1">Uncharacterized protein</fullName>
    </submittedName>
</protein>
<reference evidence="1 2" key="1">
    <citation type="journal article" date="2010" name="Proc. Natl. Acad. Sci. U.S.A.">
        <title>Genome analysis of Bifidobacterium bifidum PRL2010 reveals metabolic pathways for host-derived glycan foraging.</title>
        <authorList>
            <person name="Turroni F."/>
            <person name="Bottacini F."/>
            <person name="Foroni E."/>
            <person name="Mulder I."/>
            <person name="Kim J.H."/>
            <person name="Zomer A."/>
            <person name="Sanchez B."/>
            <person name="Bidossi A."/>
            <person name="Ferrarini A."/>
            <person name="Giubellini V."/>
            <person name="Delledonne M."/>
            <person name="Henrissat B."/>
            <person name="Coutinho P."/>
            <person name="Oggioni M."/>
            <person name="Fitzgerald G.F."/>
            <person name="Mills D."/>
            <person name="Margolles A."/>
            <person name="Kelly D."/>
            <person name="van Sinderen D."/>
            <person name="Ventura M."/>
        </authorList>
    </citation>
    <scope>NUCLEOTIDE SEQUENCE [LARGE SCALE GENOMIC DNA]</scope>
    <source>
        <strain evidence="1 2">PRL2010</strain>
    </source>
</reference>
<dbReference type="RefSeq" id="WP_013389860.1">
    <property type="nucleotide sequence ID" value="NC_014638.1"/>
</dbReference>
<accession>A0A0H3E9T7</accession>
<organism evidence="1 2">
    <name type="scientific">Bifidobacterium bifidum (strain PRL2010)</name>
    <dbReference type="NCBI Taxonomy" id="702459"/>
    <lineage>
        <taxon>Bacteria</taxon>
        <taxon>Bacillati</taxon>
        <taxon>Actinomycetota</taxon>
        <taxon>Actinomycetes</taxon>
        <taxon>Bifidobacteriales</taxon>
        <taxon>Bifidobacteriaceae</taxon>
        <taxon>Bifidobacterium</taxon>
    </lineage>
</organism>
<dbReference type="Proteomes" id="UP000002312">
    <property type="component" value="Chromosome"/>
</dbReference>
<dbReference type="AlphaFoldDB" id="A0A0H3E9T7"/>
<proteinExistence type="predicted"/>
<evidence type="ECO:0000313" key="1">
    <source>
        <dbReference type="EMBL" id="ADP35962.1"/>
    </source>
</evidence>
<evidence type="ECO:0000313" key="2">
    <source>
        <dbReference type="Proteomes" id="UP000002312"/>
    </source>
</evidence>
<sequence>MSDRLTLGTGTGEPVHVKLAEGQDRASLAEDLMEAARNGTVVTVKGSVKGTSSDTIHINPSNALWWAIDDATKQSVGRIY</sequence>